<dbReference type="eggNOG" id="COG1106">
    <property type="taxonomic scope" value="Bacteria"/>
</dbReference>
<dbReference type="HOGENOM" id="CLU_707424_0_0_9"/>
<dbReference type="InterPro" id="IPR027417">
    <property type="entry name" value="P-loop_NTPase"/>
</dbReference>
<dbReference type="GO" id="GO:0005524">
    <property type="term" value="F:ATP binding"/>
    <property type="evidence" value="ECO:0007669"/>
    <property type="project" value="InterPro"/>
</dbReference>
<name>D4S2B1_9FIRM</name>
<dbReference type="SUPFAM" id="SSF52540">
    <property type="entry name" value="P-loop containing nucleoside triphosphate hydrolases"/>
    <property type="match status" value="1"/>
</dbReference>
<evidence type="ECO:0000313" key="3">
    <source>
        <dbReference type="Proteomes" id="UP000006238"/>
    </source>
</evidence>
<reference evidence="2 3" key="1">
    <citation type="submission" date="2010-02" db="EMBL/GenBank/DDBJ databases">
        <authorList>
            <person name="Weinstock G."/>
            <person name="Sodergren E."/>
            <person name="Clifton S."/>
            <person name="Fulton L."/>
            <person name="Fulton B."/>
            <person name="Courtney L."/>
            <person name="Fronick C."/>
            <person name="Harrison M."/>
            <person name="Strong C."/>
            <person name="Farmer C."/>
            <person name="Delahaunty K."/>
            <person name="Markovic C."/>
            <person name="Hall O."/>
            <person name="Minx P."/>
            <person name="Tomlinson C."/>
            <person name="Mitreva M."/>
            <person name="Nelson J."/>
            <person name="Hou S."/>
            <person name="Wollam A."/>
            <person name="Pepin K.H."/>
            <person name="Johnson M."/>
            <person name="Bhonagiri V."/>
            <person name="Zhang X."/>
            <person name="Suruliraj S."/>
            <person name="Warren W."/>
            <person name="Chinwalla A."/>
            <person name="Mardis E.R."/>
            <person name="Wilson R.K."/>
        </authorList>
    </citation>
    <scope>NUCLEOTIDE SEQUENCE [LARGE SCALE GENOMIC DNA]</scope>
    <source>
        <strain evidence="2 3">DSM 2876</strain>
    </source>
</reference>
<dbReference type="InterPro" id="IPR003959">
    <property type="entry name" value="ATPase_AAA_core"/>
</dbReference>
<dbReference type="AlphaFoldDB" id="D4S2B1"/>
<gene>
    <name evidence="2" type="ORF">BUTYVIB_02233</name>
</gene>
<dbReference type="EMBL" id="ABWN01000037">
    <property type="protein sequence ID" value="EFF67668.1"/>
    <property type="molecule type" value="Genomic_DNA"/>
</dbReference>
<accession>D4S2B1</accession>
<keyword evidence="3" id="KW-1185">Reference proteome</keyword>
<dbReference type="STRING" id="45851.BHV86_00530"/>
<organism evidence="2 3">
    <name type="scientific">Eshraghiella crossota DSM 2876</name>
    <dbReference type="NCBI Taxonomy" id="511680"/>
    <lineage>
        <taxon>Bacteria</taxon>
        <taxon>Bacillati</taxon>
        <taxon>Bacillota</taxon>
        <taxon>Clostridia</taxon>
        <taxon>Lachnospirales</taxon>
        <taxon>Lachnospiraceae</taxon>
        <taxon>Eshraghiella</taxon>
    </lineage>
</organism>
<feature type="domain" description="ATPase AAA-type core" evidence="1">
    <location>
        <begin position="62"/>
        <end position="341"/>
    </location>
</feature>
<dbReference type="Pfam" id="PF13304">
    <property type="entry name" value="AAA_21"/>
    <property type="match status" value="1"/>
</dbReference>
<proteinExistence type="predicted"/>
<protein>
    <recommendedName>
        <fullName evidence="1">ATPase AAA-type core domain-containing protein</fullName>
    </recommendedName>
</protein>
<sequence>MNFFADNHIIKKKKWKVIIMLKKFSVENFKGFKDKITLDIGTPSNYSFNSEIIENGCITKGIIYGINSCGKSNLGLAIFDIITHLTEKQKLLGSYDFYLNMSGRKSFAEFEYTFVFAGHEVVYKYSKMDVNSLKSESLSIDGKEVIFFDFLTRDGFTLLEGSDTLNASIRNESPISRVKYVNSNSILSDNIQNQVFKKFIDFVERMLLFYSLDSRGYEGFMNGSESIAEGIVNSGKVKDFQEFLKENNIDYELYGCEVDGRKAIYCHFDNKDADFFKIASTGTRSLALFYYWYIRMEKASFVFIDEFDAFYHYELSESVQKRLRRISDVQVFTTTHNTDLMSNDLLRPDCYFLLENNSINAISELTEKELRQAHNLQKMYKAGAFNGR</sequence>
<evidence type="ECO:0000313" key="2">
    <source>
        <dbReference type="EMBL" id="EFF67668.1"/>
    </source>
</evidence>
<comment type="caution">
    <text evidence="2">The sequence shown here is derived from an EMBL/GenBank/DDBJ whole genome shotgun (WGS) entry which is preliminary data.</text>
</comment>
<dbReference type="Proteomes" id="UP000006238">
    <property type="component" value="Unassembled WGS sequence"/>
</dbReference>
<dbReference type="PANTHER" id="PTHR40396">
    <property type="entry name" value="ATPASE-LIKE PROTEIN"/>
    <property type="match status" value="1"/>
</dbReference>
<dbReference type="GO" id="GO:0016887">
    <property type="term" value="F:ATP hydrolysis activity"/>
    <property type="evidence" value="ECO:0007669"/>
    <property type="project" value="InterPro"/>
</dbReference>
<evidence type="ECO:0000259" key="1">
    <source>
        <dbReference type="Pfam" id="PF13304"/>
    </source>
</evidence>
<dbReference type="Gene3D" id="3.40.50.300">
    <property type="entry name" value="P-loop containing nucleotide triphosphate hydrolases"/>
    <property type="match status" value="1"/>
</dbReference>
<dbReference type="PANTHER" id="PTHR40396:SF1">
    <property type="entry name" value="ATPASE AAA-TYPE CORE DOMAIN-CONTAINING PROTEIN"/>
    <property type="match status" value="1"/>
</dbReference>